<evidence type="ECO:0000313" key="2">
    <source>
        <dbReference type="Proteomes" id="UP000005408"/>
    </source>
</evidence>
<proteinExistence type="predicted"/>
<organism evidence="1 2">
    <name type="scientific">Magallana gigas</name>
    <name type="common">Pacific oyster</name>
    <name type="synonym">Crassostrea gigas</name>
    <dbReference type="NCBI Taxonomy" id="29159"/>
    <lineage>
        <taxon>Eukaryota</taxon>
        <taxon>Metazoa</taxon>
        <taxon>Spiralia</taxon>
        <taxon>Lophotrochozoa</taxon>
        <taxon>Mollusca</taxon>
        <taxon>Bivalvia</taxon>
        <taxon>Autobranchia</taxon>
        <taxon>Pteriomorphia</taxon>
        <taxon>Ostreida</taxon>
        <taxon>Ostreoidea</taxon>
        <taxon>Ostreidae</taxon>
        <taxon>Magallana</taxon>
    </lineage>
</organism>
<name>A0A8W8KWM2_MAGGI</name>
<keyword evidence="2" id="KW-1185">Reference proteome</keyword>
<accession>A0A8W8KWM2</accession>
<sequence length="126" mass="14356">MLGFGLFAEPKPCKDDWALIFHAPSGNGEDVLNTWKTRHNNCDIVSGICPCSMSDGCLPPKARIETYKSPSKTLRSPFIDYWDCLNINKVKFELNVQGDTVAFLEFDGRDSNYLNWNLKFKLDRFG</sequence>
<reference evidence="1" key="1">
    <citation type="submission" date="2022-08" db="UniProtKB">
        <authorList>
            <consortium name="EnsemblMetazoa"/>
        </authorList>
    </citation>
    <scope>IDENTIFICATION</scope>
    <source>
        <strain evidence="1">05x7-T-G4-1.051#20</strain>
    </source>
</reference>
<evidence type="ECO:0000313" key="1">
    <source>
        <dbReference type="EnsemblMetazoa" id="G25599.2:cds"/>
    </source>
</evidence>
<dbReference type="Proteomes" id="UP000005408">
    <property type="component" value="Unassembled WGS sequence"/>
</dbReference>
<protein>
    <submittedName>
        <fullName evidence="1">Uncharacterized protein</fullName>
    </submittedName>
</protein>
<dbReference type="EnsemblMetazoa" id="G25599.2">
    <property type="protein sequence ID" value="G25599.2:cds"/>
    <property type="gene ID" value="G25599"/>
</dbReference>
<dbReference type="AlphaFoldDB" id="A0A8W8KWM2"/>